<gene>
    <name evidence="1" type="ORF">SAMN04488079_10517</name>
</gene>
<name>A0A1I3WSJ7_9GAMM</name>
<dbReference type="STRING" id="45496.SAMN04488079_10517"/>
<proteinExistence type="predicted"/>
<keyword evidence="2" id="KW-1185">Reference proteome</keyword>
<evidence type="ECO:0000313" key="2">
    <source>
        <dbReference type="Proteomes" id="UP000198924"/>
    </source>
</evidence>
<dbReference type="Gene3D" id="3.40.50.2300">
    <property type="match status" value="2"/>
</dbReference>
<dbReference type="AlphaFoldDB" id="A0A1I3WSJ7"/>
<accession>A0A1I3WSJ7</accession>
<dbReference type="OrthoDB" id="5341635at2"/>
<evidence type="ECO:0000313" key="1">
    <source>
        <dbReference type="EMBL" id="SFK09817.1"/>
    </source>
</evidence>
<dbReference type="SUPFAM" id="SSF53822">
    <property type="entry name" value="Periplasmic binding protein-like I"/>
    <property type="match status" value="1"/>
</dbReference>
<sequence length="268" mass="29602">MSKLKKLGLIVLFIWPQIIFANPINVTLHYIGPTDGQVWAGVQQGLSEANLQGQFLGQNYQVKNITEEELAALPQSEITAVLVGTDAKHILEIAKMKKLAYVPVFNLSSDADGLRQACLSNLLNIPLSKQMKTDALAQWQAKNPDTLVTAHAWHHDFVKFAASQLNNRFTKNHKTQMDDDAWAGWAAVKMLSDTVARTQKTDAADMLNYLKNDLSFDGQKGDTATFRETGQLRQIVLLIDKDDNIVAEAPLRGVKGGLDSLGMVTCKK</sequence>
<protein>
    <submittedName>
        <fullName evidence="1">ABC transporter, substrate binding protein, PQQ-dependent alcohol dehydrogenase system</fullName>
    </submittedName>
</protein>
<reference evidence="2" key="1">
    <citation type="submission" date="2016-10" db="EMBL/GenBank/DDBJ databases">
        <authorList>
            <person name="Varghese N."/>
            <person name="Submissions S."/>
        </authorList>
    </citation>
    <scope>NUCLEOTIDE SEQUENCE [LARGE SCALE GENOMIC DNA]</scope>
    <source>
        <strain evidence="2">DSM 11578</strain>
    </source>
</reference>
<dbReference type="InterPro" id="IPR028082">
    <property type="entry name" value="Peripla_BP_I"/>
</dbReference>
<organism evidence="1 2">
    <name type="scientific">Methylophaga sulfidovorans</name>
    <dbReference type="NCBI Taxonomy" id="45496"/>
    <lineage>
        <taxon>Bacteria</taxon>
        <taxon>Pseudomonadati</taxon>
        <taxon>Pseudomonadota</taxon>
        <taxon>Gammaproteobacteria</taxon>
        <taxon>Thiotrichales</taxon>
        <taxon>Piscirickettsiaceae</taxon>
        <taxon>Methylophaga</taxon>
    </lineage>
</organism>
<dbReference type="RefSeq" id="WP_091712096.1">
    <property type="nucleotide sequence ID" value="NZ_FOSH01000005.1"/>
</dbReference>
<dbReference type="Proteomes" id="UP000198924">
    <property type="component" value="Unassembled WGS sequence"/>
</dbReference>
<dbReference type="EMBL" id="FOSH01000005">
    <property type="protein sequence ID" value="SFK09817.1"/>
    <property type="molecule type" value="Genomic_DNA"/>
</dbReference>